<dbReference type="RefSeq" id="WP_185005498.1">
    <property type="nucleotide sequence ID" value="NZ_BAAAUI010000001.1"/>
</dbReference>
<keyword evidence="6" id="KW-1185">Reference proteome</keyword>
<dbReference type="Gene3D" id="1.10.10.10">
    <property type="entry name" value="Winged helix-like DNA-binding domain superfamily/Winged helix DNA-binding domain"/>
    <property type="match status" value="1"/>
</dbReference>
<dbReference type="AlphaFoldDB" id="A0A7W7FWN6"/>
<dbReference type="EMBL" id="JACHMH010000001">
    <property type="protein sequence ID" value="MBB4679793.1"/>
    <property type="molecule type" value="Genomic_DNA"/>
</dbReference>
<dbReference type="InterPro" id="IPR036388">
    <property type="entry name" value="WH-like_DNA-bd_sf"/>
</dbReference>
<dbReference type="PANTHER" id="PTHR33204">
    <property type="entry name" value="TRANSCRIPTIONAL REGULATOR, MARR FAMILY"/>
    <property type="match status" value="1"/>
</dbReference>
<dbReference type="Proteomes" id="UP000533598">
    <property type="component" value="Unassembled WGS sequence"/>
</dbReference>
<keyword evidence="1" id="KW-0805">Transcription regulation</keyword>
<evidence type="ECO:0000256" key="3">
    <source>
        <dbReference type="ARBA" id="ARBA00023163"/>
    </source>
</evidence>
<evidence type="ECO:0000256" key="1">
    <source>
        <dbReference type="ARBA" id="ARBA00023015"/>
    </source>
</evidence>
<dbReference type="InterPro" id="IPR002577">
    <property type="entry name" value="HTH_HxlR"/>
</dbReference>
<dbReference type="Pfam" id="PF01638">
    <property type="entry name" value="HxlR"/>
    <property type="match status" value="1"/>
</dbReference>
<dbReference type="SUPFAM" id="SSF46785">
    <property type="entry name" value="Winged helix' DNA-binding domain"/>
    <property type="match status" value="1"/>
</dbReference>
<accession>A0A7W7FWN6</accession>
<reference evidence="5 6" key="1">
    <citation type="submission" date="2020-08" db="EMBL/GenBank/DDBJ databases">
        <title>Sequencing the genomes of 1000 actinobacteria strains.</title>
        <authorList>
            <person name="Klenk H.-P."/>
        </authorList>
    </citation>
    <scope>NUCLEOTIDE SEQUENCE [LARGE SCALE GENOMIC DNA]</scope>
    <source>
        <strain evidence="5 6">DSM 44230</strain>
    </source>
</reference>
<protein>
    <submittedName>
        <fullName evidence="5">DNA-binding HxlR family transcriptional regulator</fullName>
    </submittedName>
</protein>
<feature type="domain" description="HTH hxlR-type" evidence="4">
    <location>
        <begin position="12"/>
        <end position="107"/>
    </location>
</feature>
<organism evidence="5 6">
    <name type="scientific">Crossiella cryophila</name>
    <dbReference type="NCBI Taxonomy" id="43355"/>
    <lineage>
        <taxon>Bacteria</taxon>
        <taxon>Bacillati</taxon>
        <taxon>Actinomycetota</taxon>
        <taxon>Actinomycetes</taxon>
        <taxon>Pseudonocardiales</taxon>
        <taxon>Pseudonocardiaceae</taxon>
        <taxon>Crossiella</taxon>
    </lineage>
</organism>
<dbReference type="InterPro" id="IPR036390">
    <property type="entry name" value="WH_DNA-bd_sf"/>
</dbReference>
<evidence type="ECO:0000313" key="5">
    <source>
        <dbReference type="EMBL" id="MBB4679793.1"/>
    </source>
</evidence>
<dbReference type="PANTHER" id="PTHR33204:SF18">
    <property type="entry name" value="TRANSCRIPTIONAL REGULATORY PROTEIN"/>
    <property type="match status" value="1"/>
</dbReference>
<evidence type="ECO:0000259" key="4">
    <source>
        <dbReference type="PROSITE" id="PS51118"/>
    </source>
</evidence>
<gene>
    <name evidence="5" type="ORF">HNR67_005911</name>
</gene>
<sequence length="171" mass="19459">MALKSDYANQECTIARTLEIIGERWTPLILRDCFFGIRRFTDLHRHLGLPRAVLSARLESLVGAGVLERSEYQPGRHEYLLTERGQELWPVLTAMVRWGNKHLSPDGPRTLLRHTACGQDLPHSEWCQTCETKPPLTELEIRHGPGRSPHPDPDPIEQALRDGHILLTPLP</sequence>
<comment type="caution">
    <text evidence="5">The sequence shown here is derived from an EMBL/GenBank/DDBJ whole genome shotgun (WGS) entry which is preliminary data.</text>
</comment>
<keyword evidence="3" id="KW-0804">Transcription</keyword>
<evidence type="ECO:0000313" key="6">
    <source>
        <dbReference type="Proteomes" id="UP000533598"/>
    </source>
</evidence>
<evidence type="ECO:0000256" key="2">
    <source>
        <dbReference type="ARBA" id="ARBA00023125"/>
    </source>
</evidence>
<dbReference type="PROSITE" id="PS51118">
    <property type="entry name" value="HTH_HXLR"/>
    <property type="match status" value="1"/>
</dbReference>
<proteinExistence type="predicted"/>
<name>A0A7W7FWN6_9PSEU</name>
<keyword evidence="2 5" id="KW-0238">DNA-binding</keyword>
<dbReference type="GO" id="GO:0003677">
    <property type="term" value="F:DNA binding"/>
    <property type="evidence" value="ECO:0007669"/>
    <property type="project" value="UniProtKB-KW"/>
</dbReference>